<proteinExistence type="predicted"/>
<reference evidence="2" key="1">
    <citation type="submission" date="2023-10" db="EMBL/GenBank/DDBJ databases">
        <authorList>
            <person name="Chen Y."/>
            <person name="Shah S."/>
            <person name="Dougan E. K."/>
            <person name="Thang M."/>
            <person name="Chan C."/>
        </authorList>
    </citation>
    <scope>NUCLEOTIDE SEQUENCE [LARGE SCALE GENOMIC DNA]</scope>
</reference>
<feature type="non-terminal residue" evidence="2">
    <location>
        <position position="1"/>
    </location>
</feature>
<dbReference type="EMBL" id="CAUYUJ010015925">
    <property type="protein sequence ID" value="CAK0859680.1"/>
    <property type="molecule type" value="Genomic_DNA"/>
</dbReference>
<dbReference type="Proteomes" id="UP001189429">
    <property type="component" value="Unassembled WGS sequence"/>
</dbReference>
<comment type="caution">
    <text evidence="2">The sequence shown here is derived from an EMBL/GenBank/DDBJ whole genome shotgun (WGS) entry which is preliminary data.</text>
</comment>
<accession>A0ABN9UJ24</accession>
<gene>
    <name evidence="2" type="ORF">PCOR1329_LOCUS48974</name>
</gene>
<evidence type="ECO:0000313" key="3">
    <source>
        <dbReference type="Proteomes" id="UP001189429"/>
    </source>
</evidence>
<organism evidence="2 3">
    <name type="scientific">Prorocentrum cordatum</name>
    <dbReference type="NCBI Taxonomy" id="2364126"/>
    <lineage>
        <taxon>Eukaryota</taxon>
        <taxon>Sar</taxon>
        <taxon>Alveolata</taxon>
        <taxon>Dinophyceae</taxon>
        <taxon>Prorocentrales</taxon>
        <taxon>Prorocentraceae</taxon>
        <taxon>Prorocentrum</taxon>
    </lineage>
</organism>
<evidence type="ECO:0000313" key="2">
    <source>
        <dbReference type="EMBL" id="CAK0859680.1"/>
    </source>
</evidence>
<sequence>AGALEPPPLTGDLRRRAQREWLIGELEAGACDAQGRGFALFRAECSAALLADRAVRGLEPGPQERRVLLQRASCVAELEWRAMPRLQRSAYAVAAAGAGAASEATEPTEPTMDRLEARAPAARGAASCGPPAHRLRSRLRAAAGRACDRARPRATPAAPRSAPVAAPAAAPSAPRPASSAASAAVRAASGSCVPYRAAPEAGQLAGDQVFAHPFVQDLLRTARGRVAAALGAVEEPRWLICVRTYGRAGNPEGWTPRTGRAARGLLQLTLAALEWSLGPGAAHSRCLIFVSHEDKDWKSGRYVAALRGTPWAGRVVEGVRGADLQVRFIEESFPVGEHLIIADDNIISFVGAHAPTSREGGNRVLRADPGGGGELARLIVPWAGRALGDENAK</sequence>
<protein>
    <submittedName>
        <fullName evidence="2">Uncharacterized protein</fullName>
    </submittedName>
</protein>
<feature type="non-terminal residue" evidence="2">
    <location>
        <position position="393"/>
    </location>
</feature>
<feature type="compositionally biased region" description="Low complexity" evidence="1">
    <location>
        <begin position="153"/>
        <end position="176"/>
    </location>
</feature>
<evidence type="ECO:0000256" key="1">
    <source>
        <dbReference type="SAM" id="MobiDB-lite"/>
    </source>
</evidence>
<name>A0ABN9UJ24_9DINO</name>
<feature type="region of interest" description="Disordered" evidence="1">
    <location>
        <begin position="147"/>
        <end position="176"/>
    </location>
</feature>
<keyword evidence="3" id="KW-1185">Reference proteome</keyword>